<protein>
    <recommendedName>
        <fullName evidence="4">Peptidase</fullName>
    </recommendedName>
</protein>
<evidence type="ECO:0000313" key="3">
    <source>
        <dbReference type="Proteomes" id="UP001050975"/>
    </source>
</evidence>
<comment type="caution">
    <text evidence="2">The sequence shown here is derived from an EMBL/GenBank/DDBJ whole genome shotgun (WGS) entry which is preliminary data.</text>
</comment>
<accession>A0AAV3XGK6</accession>
<dbReference type="RefSeq" id="WP_226585832.1">
    <property type="nucleotide sequence ID" value="NZ_BLAY01000081.1"/>
</dbReference>
<proteinExistence type="predicted"/>
<evidence type="ECO:0000313" key="2">
    <source>
        <dbReference type="EMBL" id="GET40065.1"/>
    </source>
</evidence>
<dbReference type="Proteomes" id="UP001050975">
    <property type="component" value="Unassembled WGS sequence"/>
</dbReference>
<keyword evidence="3" id="KW-1185">Reference proteome</keyword>
<evidence type="ECO:0008006" key="4">
    <source>
        <dbReference type="Google" id="ProtNLM"/>
    </source>
</evidence>
<gene>
    <name evidence="2" type="ORF">MiSe_48730</name>
</gene>
<feature type="transmembrane region" description="Helical" evidence="1">
    <location>
        <begin position="64"/>
        <end position="84"/>
    </location>
</feature>
<dbReference type="AlphaFoldDB" id="A0AAV3XGK6"/>
<reference evidence="2" key="1">
    <citation type="submission" date="2019-10" db="EMBL/GenBank/DDBJ databases">
        <title>Draft genome sequece of Microseira wollei NIES-4236.</title>
        <authorList>
            <person name="Yamaguchi H."/>
            <person name="Suzuki S."/>
            <person name="Kawachi M."/>
        </authorList>
    </citation>
    <scope>NUCLEOTIDE SEQUENCE</scope>
    <source>
        <strain evidence="2">NIES-4236</strain>
    </source>
</reference>
<keyword evidence="1" id="KW-1133">Transmembrane helix</keyword>
<sequence length="94" mass="10354">MMRSFRTYHRTLAIILALPLAVTLLTGMAVTFVEQWSIDMPIPRSLLLSLHTGKIFGLEGLYPILNGLGLLGLLVTGLSMSGLFGRRRSKPTQN</sequence>
<keyword evidence="1" id="KW-0812">Transmembrane</keyword>
<organism evidence="2 3">
    <name type="scientific">Microseira wollei NIES-4236</name>
    <dbReference type="NCBI Taxonomy" id="2530354"/>
    <lineage>
        <taxon>Bacteria</taxon>
        <taxon>Bacillati</taxon>
        <taxon>Cyanobacteriota</taxon>
        <taxon>Cyanophyceae</taxon>
        <taxon>Oscillatoriophycideae</taxon>
        <taxon>Aerosakkonematales</taxon>
        <taxon>Aerosakkonemataceae</taxon>
        <taxon>Microseira</taxon>
    </lineage>
</organism>
<name>A0AAV3XGK6_9CYAN</name>
<keyword evidence="1" id="KW-0472">Membrane</keyword>
<dbReference type="EMBL" id="BLAY01000081">
    <property type="protein sequence ID" value="GET40065.1"/>
    <property type="molecule type" value="Genomic_DNA"/>
</dbReference>
<evidence type="ECO:0000256" key="1">
    <source>
        <dbReference type="SAM" id="Phobius"/>
    </source>
</evidence>